<dbReference type="EMBL" id="BOPG01000168">
    <property type="protein sequence ID" value="GIJ65067.1"/>
    <property type="molecule type" value="Genomic_DNA"/>
</dbReference>
<dbReference type="Pfam" id="PF00078">
    <property type="entry name" value="RVT_1"/>
    <property type="match status" value="1"/>
</dbReference>
<protein>
    <submittedName>
        <fullName evidence="2">Maturase</fullName>
    </submittedName>
</protein>
<gene>
    <name evidence="2" type="ORF">Vau01_125830</name>
</gene>
<dbReference type="InterPro" id="IPR024937">
    <property type="entry name" value="Domain_X"/>
</dbReference>
<dbReference type="GO" id="GO:0006397">
    <property type="term" value="P:mRNA processing"/>
    <property type="evidence" value="ECO:0007669"/>
    <property type="project" value="InterPro"/>
</dbReference>
<evidence type="ECO:0000313" key="3">
    <source>
        <dbReference type="Proteomes" id="UP000612585"/>
    </source>
</evidence>
<dbReference type="InterPro" id="IPR051083">
    <property type="entry name" value="GrpII_Intron_Splice-Mob/Def"/>
</dbReference>
<proteinExistence type="predicted"/>
<feature type="domain" description="Reverse transcriptase" evidence="1">
    <location>
        <begin position="68"/>
        <end position="355"/>
    </location>
</feature>
<evidence type="ECO:0000259" key="1">
    <source>
        <dbReference type="PROSITE" id="PS50878"/>
    </source>
</evidence>
<dbReference type="InterPro" id="IPR049030">
    <property type="entry name" value="AI2M-like_HNH"/>
</dbReference>
<dbReference type="PROSITE" id="PS50878">
    <property type="entry name" value="RT_POL"/>
    <property type="match status" value="1"/>
</dbReference>
<keyword evidence="3" id="KW-1185">Reference proteome</keyword>
<evidence type="ECO:0000313" key="2">
    <source>
        <dbReference type="EMBL" id="GIJ65067.1"/>
    </source>
</evidence>
<dbReference type="SUPFAM" id="SSF56672">
    <property type="entry name" value="DNA/RNA polymerases"/>
    <property type="match status" value="1"/>
</dbReference>
<organism evidence="2 3">
    <name type="scientific">Virgisporangium aurantiacum</name>
    <dbReference type="NCBI Taxonomy" id="175570"/>
    <lineage>
        <taxon>Bacteria</taxon>
        <taxon>Bacillati</taxon>
        <taxon>Actinomycetota</taxon>
        <taxon>Actinomycetes</taxon>
        <taxon>Micromonosporales</taxon>
        <taxon>Micromonosporaceae</taxon>
        <taxon>Virgisporangium</taxon>
    </lineage>
</organism>
<dbReference type="PANTHER" id="PTHR34047:SF8">
    <property type="entry name" value="PROTEIN YKFC"/>
    <property type="match status" value="1"/>
</dbReference>
<reference evidence="2" key="1">
    <citation type="submission" date="2021-01" db="EMBL/GenBank/DDBJ databases">
        <title>Whole genome shotgun sequence of Virgisporangium aurantiacum NBRC 16421.</title>
        <authorList>
            <person name="Komaki H."/>
            <person name="Tamura T."/>
        </authorList>
    </citation>
    <scope>NUCLEOTIDE SEQUENCE</scope>
    <source>
        <strain evidence="2">NBRC 16421</strain>
    </source>
</reference>
<dbReference type="CDD" id="cd01651">
    <property type="entry name" value="RT_G2_intron"/>
    <property type="match status" value="1"/>
</dbReference>
<dbReference type="Pfam" id="PF21368">
    <property type="entry name" value="AI2M-like_HNH"/>
    <property type="match status" value="1"/>
</dbReference>
<comment type="caution">
    <text evidence="2">The sequence shown here is derived from an EMBL/GenBank/DDBJ whole genome shotgun (WGS) entry which is preliminary data.</text>
</comment>
<dbReference type="PANTHER" id="PTHR34047">
    <property type="entry name" value="NUCLEAR INTRON MATURASE 1, MITOCHONDRIAL-RELATED"/>
    <property type="match status" value="1"/>
</dbReference>
<dbReference type="AlphaFoldDB" id="A0A8J4EAS2"/>
<name>A0A8J4EAS2_9ACTN</name>
<sequence>MQSAETVLGVLRERGRRGLPLEELYRQLFNPQLYLLAYGRIYANKGAMTRGVSQETVDGMSLGKIGRIIEAMRFERYRFRPVRRVHIPKKAGNGKTRPLGLPTWSDKLVGEVVRLLLEAYYDVQFSDRSHGFRPGRGCHTALREVANTWTGTTWFIEGDVADCFGSFDHEVMLSTLAESIHDNRFLRLVRTMLTAGYLEDWVWHETLSGAPQGGVASPILSSIYLHKLDRFVETVLIPEYTRGRLRARNPAYRTVEQAIARARRRGDRTEVRSLYRRLHRLPSQDPDDPGYRRLRYCRYADDTLLGFAGPKAEAEEIKQRLAEFMRDELNLELSQDKTLVTHARTQRARFLGYEISVAGTDRKTQRRSTSDRRNRRSLNGTVVLRVPASAVKAKRALYLARGRPACRNPIIREDDYTIVGKFGAEYRGIVQYYLLASDVQRLHRLRWVMETSMLKTLARKHRSSVSKMAAKHKAKVVTPYGLRTCFEASIVRDGRKPLVARFGGIALKRQKTAVIADRQPHRPLYPHKELIKRLLKGKCELCRQTDDIEVHHIHNLADLVKAGADQPAWIQQMVKRRRKTLVVCGGCHQHIHAKPQPPQLTS</sequence>
<dbReference type="Pfam" id="PF01348">
    <property type="entry name" value="Intron_maturas2"/>
    <property type="match status" value="1"/>
</dbReference>
<accession>A0A8J4EAS2</accession>
<dbReference type="Proteomes" id="UP000612585">
    <property type="component" value="Unassembled WGS sequence"/>
</dbReference>
<dbReference type="InterPro" id="IPR000477">
    <property type="entry name" value="RT_dom"/>
</dbReference>
<dbReference type="RefSeq" id="WP_239153149.1">
    <property type="nucleotide sequence ID" value="NZ_BOPG01000168.1"/>
</dbReference>
<dbReference type="InterPro" id="IPR043502">
    <property type="entry name" value="DNA/RNA_pol_sf"/>
</dbReference>